<keyword evidence="6" id="KW-1133">Transmembrane helix</keyword>
<dbReference type="Proteomes" id="UP000230750">
    <property type="component" value="Unassembled WGS sequence"/>
</dbReference>
<keyword evidence="9" id="KW-0325">Glycoprotein</keyword>
<evidence type="ECO:0000256" key="1">
    <source>
        <dbReference type="ARBA" id="ARBA00004167"/>
    </source>
</evidence>
<dbReference type="PANTHER" id="PTHR24270">
    <property type="entry name" value="LOW-DENSITY LIPOPROTEIN RECEPTOR-RELATED"/>
    <property type="match status" value="1"/>
</dbReference>
<evidence type="ECO:0000313" key="12">
    <source>
        <dbReference type="Proteomes" id="UP000230750"/>
    </source>
</evidence>
<keyword evidence="8 10" id="KW-1015">Disulfide bond</keyword>
<proteinExistence type="inferred from homology"/>
<feature type="disulfide bond" evidence="10">
    <location>
        <begin position="53"/>
        <end position="68"/>
    </location>
</feature>
<organism evidence="11 12">
    <name type="scientific">Stichopus japonicus</name>
    <name type="common">Sea cucumber</name>
    <dbReference type="NCBI Taxonomy" id="307972"/>
    <lineage>
        <taxon>Eukaryota</taxon>
        <taxon>Metazoa</taxon>
        <taxon>Echinodermata</taxon>
        <taxon>Eleutherozoa</taxon>
        <taxon>Echinozoa</taxon>
        <taxon>Holothuroidea</taxon>
        <taxon>Aspidochirotacea</taxon>
        <taxon>Aspidochirotida</taxon>
        <taxon>Stichopodidae</taxon>
        <taxon>Apostichopus</taxon>
    </lineage>
</organism>
<dbReference type="Gene3D" id="4.10.400.10">
    <property type="entry name" value="Low-density Lipoprotein Receptor"/>
    <property type="match status" value="2"/>
</dbReference>
<comment type="similarity">
    <text evidence="3">Belongs to the LDLR family.</text>
</comment>
<evidence type="ECO:0000256" key="7">
    <source>
        <dbReference type="ARBA" id="ARBA00023136"/>
    </source>
</evidence>
<sequence>MFLFECENLQCISNAYACDGIEDCFDGSDERHCEEENFHICEDGNKIHEGRKCNMVRDCPSGSDEHGCECQVYQTQCPAEKSCFDNDIHCNSFCECADCSDETNCDEICDVSNGIYCPWMNYYIGSYRLSGCVKTERFCDGTPDCLGYQDEMFCSVPLHVPVRQCPSTRDPRYIPESEFCNNSSYCFQGSEETNCTHDTPFPKVNEYVLLDSLNAQTLPAWKNPCVAMASGIVKTFLTK</sequence>
<accession>A0A2G8KGY8</accession>
<evidence type="ECO:0000256" key="10">
    <source>
        <dbReference type="PROSITE-ProRule" id="PRU00124"/>
    </source>
</evidence>
<dbReference type="AlphaFoldDB" id="A0A2G8KGY8"/>
<evidence type="ECO:0000256" key="8">
    <source>
        <dbReference type="ARBA" id="ARBA00023157"/>
    </source>
</evidence>
<gene>
    <name evidence="11" type="ORF">BSL78_15867</name>
</gene>
<dbReference type="GO" id="GO:0005886">
    <property type="term" value="C:plasma membrane"/>
    <property type="evidence" value="ECO:0007669"/>
    <property type="project" value="TreeGrafter"/>
</dbReference>
<evidence type="ECO:0000313" key="11">
    <source>
        <dbReference type="EMBL" id="PIK47256.1"/>
    </source>
</evidence>
<dbReference type="STRING" id="307972.A0A2G8KGY8"/>
<dbReference type="PROSITE" id="PS01209">
    <property type="entry name" value="LDLRA_1"/>
    <property type="match status" value="1"/>
</dbReference>
<protein>
    <submittedName>
        <fullName evidence="11">Putative G-protein coupled receptor</fullName>
    </submittedName>
</protein>
<evidence type="ECO:0000256" key="4">
    <source>
        <dbReference type="ARBA" id="ARBA00022692"/>
    </source>
</evidence>
<feature type="disulfide bond" evidence="10">
    <location>
        <begin position="139"/>
        <end position="154"/>
    </location>
</feature>
<feature type="disulfide bond" evidence="10">
    <location>
        <begin position="18"/>
        <end position="33"/>
    </location>
</feature>
<dbReference type="OrthoDB" id="9990982at2759"/>
<keyword evidence="7" id="KW-0472">Membrane</keyword>
<keyword evidence="4" id="KW-0812">Transmembrane</keyword>
<dbReference type="PROSITE" id="PS50068">
    <property type="entry name" value="LDLRA_2"/>
    <property type="match status" value="4"/>
</dbReference>
<dbReference type="CDD" id="cd00112">
    <property type="entry name" value="LDLa"/>
    <property type="match status" value="1"/>
</dbReference>
<feature type="disulfide bond" evidence="10">
    <location>
        <begin position="90"/>
        <end position="105"/>
    </location>
</feature>
<evidence type="ECO:0000256" key="5">
    <source>
        <dbReference type="ARBA" id="ARBA00022737"/>
    </source>
</evidence>
<name>A0A2G8KGY8_STIJA</name>
<feature type="disulfide bond" evidence="10">
    <location>
        <begin position="41"/>
        <end position="59"/>
    </location>
</feature>
<dbReference type="InterPro" id="IPR002172">
    <property type="entry name" value="LDrepeatLR_classA_rpt"/>
</dbReference>
<dbReference type="SMART" id="SM00192">
    <property type="entry name" value="LDLa"/>
    <property type="match status" value="5"/>
</dbReference>
<dbReference type="InterPro" id="IPR036055">
    <property type="entry name" value="LDL_receptor-like_sf"/>
</dbReference>
<keyword evidence="12" id="KW-1185">Reference proteome</keyword>
<evidence type="ECO:0000256" key="3">
    <source>
        <dbReference type="ARBA" id="ARBA00009939"/>
    </source>
</evidence>
<dbReference type="GO" id="GO:0012505">
    <property type="term" value="C:endomembrane system"/>
    <property type="evidence" value="ECO:0007669"/>
    <property type="project" value="UniProtKB-SubCell"/>
</dbReference>
<feature type="disulfide bond" evidence="10">
    <location>
        <begin position="6"/>
        <end position="24"/>
    </location>
</feature>
<dbReference type="InterPro" id="IPR023415">
    <property type="entry name" value="LDLR_class-A_CS"/>
</dbReference>
<keyword evidence="11" id="KW-0675">Receptor</keyword>
<comment type="caution">
    <text evidence="10">Lacks conserved residue(s) required for the propagation of feature annotation.</text>
</comment>
<comment type="subcellular location">
    <subcellularLocation>
        <location evidence="2">Endomembrane system</location>
    </subcellularLocation>
    <subcellularLocation>
        <location evidence="1">Membrane</location>
        <topology evidence="1">Single-pass membrane protein</topology>
    </subcellularLocation>
</comment>
<dbReference type="GO" id="GO:0016192">
    <property type="term" value="P:vesicle-mediated transport"/>
    <property type="evidence" value="ECO:0007669"/>
    <property type="project" value="UniProtKB-ARBA"/>
</dbReference>
<reference evidence="11 12" key="1">
    <citation type="journal article" date="2017" name="PLoS Biol.">
        <title>The sea cucumber genome provides insights into morphological evolution and visceral regeneration.</title>
        <authorList>
            <person name="Zhang X."/>
            <person name="Sun L."/>
            <person name="Yuan J."/>
            <person name="Sun Y."/>
            <person name="Gao Y."/>
            <person name="Zhang L."/>
            <person name="Li S."/>
            <person name="Dai H."/>
            <person name="Hamel J.F."/>
            <person name="Liu C."/>
            <person name="Yu Y."/>
            <person name="Liu S."/>
            <person name="Lin W."/>
            <person name="Guo K."/>
            <person name="Jin S."/>
            <person name="Xu P."/>
            <person name="Storey K.B."/>
            <person name="Huan P."/>
            <person name="Zhang T."/>
            <person name="Zhou Y."/>
            <person name="Zhang J."/>
            <person name="Lin C."/>
            <person name="Li X."/>
            <person name="Xing L."/>
            <person name="Huo D."/>
            <person name="Sun M."/>
            <person name="Wang L."/>
            <person name="Mercier A."/>
            <person name="Li F."/>
            <person name="Yang H."/>
            <person name="Xiang J."/>
        </authorList>
    </citation>
    <scope>NUCLEOTIDE SEQUENCE [LARGE SCALE GENOMIC DNA]</scope>
    <source>
        <strain evidence="11">Shaxun</strain>
        <tissue evidence="11">Muscle</tissue>
    </source>
</reference>
<dbReference type="EMBL" id="MRZV01000592">
    <property type="protein sequence ID" value="PIK47256.1"/>
    <property type="molecule type" value="Genomic_DNA"/>
</dbReference>
<evidence type="ECO:0000256" key="9">
    <source>
        <dbReference type="ARBA" id="ARBA00023180"/>
    </source>
</evidence>
<dbReference type="FunFam" id="4.10.400.10:FF:000024">
    <property type="entry name" value="Low-density lipoprotein RecePtor related"/>
    <property type="match status" value="1"/>
</dbReference>
<dbReference type="PRINTS" id="PR00261">
    <property type="entry name" value="LDLRECEPTOR"/>
</dbReference>
<keyword evidence="5" id="KW-0677">Repeat</keyword>
<comment type="caution">
    <text evidence="11">The sequence shown here is derived from an EMBL/GenBank/DDBJ whole genome shotgun (WGS) entry which is preliminary data.</text>
</comment>
<evidence type="ECO:0000256" key="2">
    <source>
        <dbReference type="ARBA" id="ARBA00004308"/>
    </source>
</evidence>
<dbReference type="Pfam" id="PF00057">
    <property type="entry name" value="Ldl_recept_a"/>
    <property type="match status" value="1"/>
</dbReference>
<evidence type="ECO:0000256" key="6">
    <source>
        <dbReference type="ARBA" id="ARBA00022989"/>
    </source>
</evidence>
<dbReference type="InterPro" id="IPR050685">
    <property type="entry name" value="LDLR"/>
</dbReference>
<dbReference type="SUPFAM" id="SSF57424">
    <property type="entry name" value="LDL receptor-like module"/>
    <property type="match status" value="2"/>
</dbReference>